<protein>
    <submittedName>
        <fullName evidence="2">40S ribosomal protein S7</fullName>
    </submittedName>
</protein>
<proteinExistence type="predicted"/>
<dbReference type="STRING" id="1561998.A0A1I7U4G5"/>
<evidence type="ECO:0000313" key="1">
    <source>
        <dbReference type="Proteomes" id="UP000095282"/>
    </source>
</evidence>
<accession>A0A1I7U4G5</accession>
<evidence type="ECO:0000313" key="2">
    <source>
        <dbReference type="WBParaSite" id="Csp11.Scaffold629.g14758.t1"/>
    </source>
</evidence>
<name>A0A1I7U4G5_9PELO</name>
<dbReference type="Proteomes" id="UP000095282">
    <property type="component" value="Unplaced"/>
</dbReference>
<dbReference type="WBParaSite" id="Csp11.Scaffold629.g14758.t1">
    <property type="protein sequence ID" value="Csp11.Scaffold629.g14758.t1"/>
    <property type="gene ID" value="Csp11.Scaffold629.g14758"/>
</dbReference>
<sequence length="120" mass="14088">MNQLGDAIPWKLSFFPTWTSWDLMPMWRRGVASEVEKWKKRRIAVVPITEVMETFDTNYTIPRKVRHLKNAVVVHPDQESEKLVHGLTEIVKNSLLGKRDRQLEVTATPRNLQYLSLFLD</sequence>
<keyword evidence="1" id="KW-1185">Reference proteome</keyword>
<dbReference type="AlphaFoldDB" id="A0A1I7U4G5"/>
<reference evidence="2" key="1">
    <citation type="submission" date="2016-11" db="UniProtKB">
        <authorList>
            <consortium name="WormBaseParasite"/>
        </authorList>
    </citation>
    <scope>IDENTIFICATION</scope>
</reference>
<organism evidence="1 2">
    <name type="scientific">Caenorhabditis tropicalis</name>
    <dbReference type="NCBI Taxonomy" id="1561998"/>
    <lineage>
        <taxon>Eukaryota</taxon>
        <taxon>Metazoa</taxon>
        <taxon>Ecdysozoa</taxon>
        <taxon>Nematoda</taxon>
        <taxon>Chromadorea</taxon>
        <taxon>Rhabditida</taxon>
        <taxon>Rhabditina</taxon>
        <taxon>Rhabditomorpha</taxon>
        <taxon>Rhabditoidea</taxon>
        <taxon>Rhabditidae</taxon>
        <taxon>Peloderinae</taxon>
        <taxon>Caenorhabditis</taxon>
    </lineage>
</organism>
<dbReference type="eggNOG" id="ENOG502S8PM">
    <property type="taxonomic scope" value="Eukaryota"/>
</dbReference>